<accession>A0A835QYZ7</accession>
<keyword evidence="3" id="KW-1185">Reference proteome</keyword>
<dbReference type="Proteomes" id="UP000636800">
    <property type="component" value="Chromosome 6"/>
</dbReference>
<name>A0A835QYZ7_VANPL</name>
<dbReference type="AlphaFoldDB" id="A0A835QYZ7"/>
<comment type="caution">
    <text evidence="1">The sequence shown here is derived from an EMBL/GenBank/DDBJ whole genome shotgun (WGS) entry which is preliminary data.</text>
</comment>
<evidence type="ECO:0000313" key="3">
    <source>
        <dbReference type="Proteomes" id="UP000636800"/>
    </source>
</evidence>
<reference evidence="3 4" key="1">
    <citation type="journal article" date="2020" name="Nat. Food">
        <title>A phased Vanilla planifolia genome enables genetic improvement of flavour and production.</title>
        <authorList>
            <person name="Hasing T."/>
            <person name="Tang H."/>
            <person name="Brym M."/>
            <person name="Khazi F."/>
            <person name="Huang T."/>
            <person name="Chambers A.H."/>
        </authorList>
    </citation>
    <scope>NUCLEOTIDE SEQUENCE [LARGE SCALE GENOMIC DNA]</scope>
    <source>
        <tissue evidence="1">Leaf</tissue>
    </source>
</reference>
<proteinExistence type="predicted"/>
<evidence type="ECO:0000313" key="1">
    <source>
        <dbReference type="EMBL" id="KAG0476382.1"/>
    </source>
</evidence>
<dbReference type="Proteomes" id="UP000639772">
    <property type="component" value="Chromosome 6"/>
</dbReference>
<evidence type="ECO:0000313" key="2">
    <source>
        <dbReference type="EMBL" id="KAG0478079.1"/>
    </source>
</evidence>
<organism evidence="1 3">
    <name type="scientific">Vanilla planifolia</name>
    <name type="common">Vanilla</name>
    <dbReference type="NCBI Taxonomy" id="51239"/>
    <lineage>
        <taxon>Eukaryota</taxon>
        <taxon>Viridiplantae</taxon>
        <taxon>Streptophyta</taxon>
        <taxon>Embryophyta</taxon>
        <taxon>Tracheophyta</taxon>
        <taxon>Spermatophyta</taxon>
        <taxon>Magnoliopsida</taxon>
        <taxon>Liliopsida</taxon>
        <taxon>Asparagales</taxon>
        <taxon>Orchidaceae</taxon>
        <taxon>Vanilloideae</taxon>
        <taxon>Vanilleae</taxon>
        <taxon>Vanilla</taxon>
    </lineage>
</organism>
<sequence>MEVARCTAFKLAPSAKGGAHHQQIQFKWWLAACVAIRCLCENAMASRYKGDKRATFASSALPGRWRSLTRRSFIIHQKNA</sequence>
<dbReference type="EMBL" id="JADCNM010000006">
    <property type="protein sequence ID" value="KAG0478079.1"/>
    <property type="molecule type" value="Genomic_DNA"/>
</dbReference>
<gene>
    <name evidence="2" type="ORF">HPP92_012798</name>
    <name evidence="1" type="ORF">HPP92_013223</name>
</gene>
<dbReference type="EMBL" id="JADCNL010000006">
    <property type="protein sequence ID" value="KAG0476382.1"/>
    <property type="molecule type" value="Genomic_DNA"/>
</dbReference>
<evidence type="ECO:0000313" key="4">
    <source>
        <dbReference type="Proteomes" id="UP000639772"/>
    </source>
</evidence>
<protein>
    <submittedName>
        <fullName evidence="1">Uncharacterized protein</fullName>
    </submittedName>
</protein>